<dbReference type="STRING" id="578458.D8QIY5"/>
<dbReference type="GeneID" id="9593781"/>
<dbReference type="EMBL" id="GL377313">
    <property type="protein sequence ID" value="EFI92488.1"/>
    <property type="molecule type" value="Genomic_DNA"/>
</dbReference>
<organism evidence="2">
    <name type="scientific">Schizophyllum commune (strain H4-8 / FGSC 9210)</name>
    <name type="common">Split gill fungus</name>
    <dbReference type="NCBI Taxonomy" id="578458"/>
    <lineage>
        <taxon>Eukaryota</taxon>
        <taxon>Fungi</taxon>
        <taxon>Dikarya</taxon>
        <taxon>Basidiomycota</taxon>
        <taxon>Agaricomycotina</taxon>
        <taxon>Agaricomycetes</taxon>
        <taxon>Agaricomycetidae</taxon>
        <taxon>Agaricales</taxon>
        <taxon>Schizophyllaceae</taxon>
        <taxon>Schizophyllum</taxon>
    </lineage>
</organism>
<accession>D8QIY5</accession>
<evidence type="ECO:0000313" key="1">
    <source>
        <dbReference type="EMBL" id="EFI92488.1"/>
    </source>
</evidence>
<gene>
    <name evidence="1" type="ORF">SCHCODRAFT_113853</name>
</gene>
<keyword evidence="2" id="KW-1185">Reference proteome</keyword>
<dbReference type="VEuPathDB" id="FungiDB:SCHCODRAFT_02593088"/>
<dbReference type="Proteomes" id="UP000007431">
    <property type="component" value="Unassembled WGS sequence"/>
</dbReference>
<dbReference type="RefSeq" id="XP_003027391.1">
    <property type="nucleotide sequence ID" value="XM_003027345.1"/>
</dbReference>
<protein>
    <recommendedName>
        <fullName evidence="3">BTB domain-containing protein</fullName>
    </recommendedName>
</protein>
<reference evidence="1 2" key="1">
    <citation type="journal article" date="2010" name="Nat. Biotechnol.">
        <title>Genome sequence of the model mushroom Schizophyllum commune.</title>
        <authorList>
            <person name="Ohm R.A."/>
            <person name="de Jong J.F."/>
            <person name="Lugones L.G."/>
            <person name="Aerts A."/>
            <person name="Kothe E."/>
            <person name="Stajich J.E."/>
            <person name="de Vries R.P."/>
            <person name="Record E."/>
            <person name="Levasseur A."/>
            <person name="Baker S.E."/>
            <person name="Bartholomew K.A."/>
            <person name="Coutinho P.M."/>
            <person name="Erdmann S."/>
            <person name="Fowler T.J."/>
            <person name="Gathman A.C."/>
            <person name="Lombard V."/>
            <person name="Henrissat B."/>
            <person name="Knabe N."/>
            <person name="Kuees U."/>
            <person name="Lilly W.W."/>
            <person name="Lindquist E."/>
            <person name="Lucas S."/>
            <person name="Magnuson J.K."/>
            <person name="Piumi F."/>
            <person name="Raudaskoski M."/>
            <person name="Salamov A."/>
            <person name="Schmutz J."/>
            <person name="Schwarze F.W.M.R."/>
            <person name="vanKuyk P.A."/>
            <person name="Horton J.S."/>
            <person name="Grigoriev I.V."/>
            <person name="Woesten H.A.B."/>
        </authorList>
    </citation>
    <scope>NUCLEOTIDE SEQUENCE [LARGE SCALE GENOMIC DNA]</scope>
    <source>
        <strain evidence="2">H4-8 / FGSC 9210</strain>
    </source>
</reference>
<dbReference type="KEGG" id="scm:SCHCO_02593088"/>
<evidence type="ECO:0008006" key="3">
    <source>
        <dbReference type="Google" id="ProtNLM"/>
    </source>
</evidence>
<dbReference type="OMA" id="WANEFKY"/>
<feature type="non-terminal residue" evidence="1">
    <location>
        <position position="355"/>
    </location>
</feature>
<name>D8QIY5_SCHCM</name>
<dbReference type="AlphaFoldDB" id="D8QIY5"/>
<sequence>MSGTALSPASEPQKVPDLWFESDSLVIRAGDRLIRVSPSQLGKRAKALGDILSMPNSGLESYEGCPVVELQDDPVEVEAFLRTLFDPFLHGISAKPSARHTAGILRLSHKYDAPSLRQRTLQYLADSYPTTLSGFDAGAREIRPSAEAAMIFDVATETQALWLVPFAMLSWVHADAKQFTADVPASDTLRLEFDTQTRHSAWSMREQYRVLWTRFIVLMFDADLCPEPVSMPANSIFAIYRPSQKTRGCALSNGRCAAYLRKTCKQELTTPSYRCLAILEPNWLLGKTCDMCANCTMNFIERHERLRQEFWGALPEIFGVSGWTELEVMKAKDLGAKAAVVEATVVTSASVRNIF</sequence>
<dbReference type="OrthoDB" id="2938971at2759"/>
<evidence type="ECO:0000313" key="2">
    <source>
        <dbReference type="Proteomes" id="UP000007431"/>
    </source>
</evidence>
<dbReference type="InParanoid" id="D8QIY5"/>
<dbReference type="HOGENOM" id="CLU_781099_0_0_1"/>
<proteinExistence type="predicted"/>